<feature type="compositionally biased region" description="Basic and acidic residues" evidence="1">
    <location>
        <begin position="316"/>
        <end position="336"/>
    </location>
</feature>
<organism evidence="2 3">
    <name type="scientific">Triparma laevis f. inornata</name>
    <dbReference type="NCBI Taxonomy" id="1714386"/>
    <lineage>
        <taxon>Eukaryota</taxon>
        <taxon>Sar</taxon>
        <taxon>Stramenopiles</taxon>
        <taxon>Ochrophyta</taxon>
        <taxon>Bolidophyceae</taxon>
        <taxon>Parmales</taxon>
        <taxon>Triparmaceae</taxon>
        <taxon>Triparma</taxon>
    </lineage>
</organism>
<evidence type="ECO:0000313" key="2">
    <source>
        <dbReference type="EMBL" id="GMH72878.1"/>
    </source>
</evidence>
<sequence length="417" mass="47831">MESLIHESGKDKNNISSYSVDSDFYGMEDPMEKVRERMKNNKTWMSSVDSDLGRDNFRPSRFGGTITKERAEEVRGEQTEMTFESVGARKEMEVEEEVFRVTKDWKKLREAKNMRVQLLREKKRKIIKSNRMKPRQQRVIIKKKVEKMKVEKEGKLKRPVPKFSLAVAGKVVVKAEEEKKEGTPTPNKPKDVVEAWAHPPGFRETNLHGVIPTSAVPSKKIVSKAERELFSQSLRNKDKQKDSEIQEKIKWMVVQQKKVARGREERESAAKMRKVKAERREEKVRREKEEEMKARADLVKVRLEAFKMDRVMKAKEMQEKVAVEKVVDGEKKEKAKKEGKKSPKKTKKKAKSPTAPSLANSPYQKPAAIPTPIQTESVSVKKSPKKELKRCSTRLSMNSNGKPGTPVKTSKGGKGES</sequence>
<dbReference type="EMBL" id="BLQM01000180">
    <property type="protein sequence ID" value="GMH72878.1"/>
    <property type="molecule type" value="Genomic_DNA"/>
</dbReference>
<feature type="compositionally biased region" description="Basic residues" evidence="1">
    <location>
        <begin position="337"/>
        <end position="351"/>
    </location>
</feature>
<gene>
    <name evidence="2" type="ORF">TL16_g06026</name>
</gene>
<feature type="region of interest" description="Disordered" evidence="1">
    <location>
        <begin position="1"/>
        <end position="21"/>
    </location>
</feature>
<feature type="compositionally biased region" description="Polar residues" evidence="1">
    <location>
        <begin position="393"/>
        <end position="402"/>
    </location>
</feature>
<dbReference type="Proteomes" id="UP001162640">
    <property type="component" value="Unassembled WGS sequence"/>
</dbReference>
<evidence type="ECO:0000313" key="3">
    <source>
        <dbReference type="Proteomes" id="UP001162640"/>
    </source>
</evidence>
<reference evidence="3" key="1">
    <citation type="journal article" date="2023" name="Commun. Biol.">
        <title>Genome analysis of Parmales, the sister group of diatoms, reveals the evolutionary specialization of diatoms from phago-mixotrophs to photoautotrophs.</title>
        <authorList>
            <person name="Ban H."/>
            <person name="Sato S."/>
            <person name="Yoshikawa S."/>
            <person name="Yamada K."/>
            <person name="Nakamura Y."/>
            <person name="Ichinomiya M."/>
            <person name="Sato N."/>
            <person name="Blanc-Mathieu R."/>
            <person name="Endo H."/>
            <person name="Kuwata A."/>
            <person name="Ogata H."/>
        </authorList>
    </citation>
    <scope>NUCLEOTIDE SEQUENCE [LARGE SCALE GENOMIC DNA]</scope>
</reference>
<feature type="region of interest" description="Disordered" evidence="1">
    <location>
        <begin position="316"/>
        <end position="417"/>
    </location>
</feature>
<dbReference type="AlphaFoldDB" id="A0A9W7APN3"/>
<comment type="caution">
    <text evidence="2">The sequence shown here is derived from an EMBL/GenBank/DDBJ whole genome shotgun (WGS) entry which is preliminary data.</text>
</comment>
<feature type="region of interest" description="Disordered" evidence="1">
    <location>
        <begin position="257"/>
        <end position="292"/>
    </location>
</feature>
<evidence type="ECO:0000256" key="1">
    <source>
        <dbReference type="SAM" id="MobiDB-lite"/>
    </source>
</evidence>
<protein>
    <submittedName>
        <fullName evidence="2">Uncharacterized protein</fullName>
    </submittedName>
</protein>
<feature type="compositionally biased region" description="Basic and acidic residues" evidence="1">
    <location>
        <begin position="261"/>
        <end position="270"/>
    </location>
</feature>
<accession>A0A9W7APN3</accession>
<feature type="compositionally biased region" description="Basic and acidic residues" evidence="1">
    <location>
        <begin position="1"/>
        <end position="13"/>
    </location>
</feature>
<feature type="compositionally biased region" description="Basic and acidic residues" evidence="1">
    <location>
        <begin position="278"/>
        <end position="292"/>
    </location>
</feature>
<name>A0A9W7APN3_9STRA</name>
<proteinExistence type="predicted"/>